<name>A0A6A6C339_ZASCE</name>
<proteinExistence type="predicted"/>
<keyword evidence="3" id="KW-1185">Reference proteome</keyword>
<organism evidence="2 3">
    <name type="scientific">Zasmidium cellare ATCC 36951</name>
    <dbReference type="NCBI Taxonomy" id="1080233"/>
    <lineage>
        <taxon>Eukaryota</taxon>
        <taxon>Fungi</taxon>
        <taxon>Dikarya</taxon>
        <taxon>Ascomycota</taxon>
        <taxon>Pezizomycotina</taxon>
        <taxon>Dothideomycetes</taxon>
        <taxon>Dothideomycetidae</taxon>
        <taxon>Mycosphaerellales</taxon>
        <taxon>Mycosphaerellaceae</taxon>
        <taxon>Zasmidium</taxon>
    </lineage>
</organism>
<dbReference type="EMBL" id="ML993619">
    <property type="protein sequence ID" value="KAF2161471.1"/>
    <property type="molecule type" value="Genomic_DNA"/>
</dbReference>
<dbReference type="RefSeq" id="XP_033662360.1">
    <property type="nucleotide sequence ID" value="XM_033814113.1"/>
</dbReference>
<dbReference type="OrthoDB" id="3648350at2759"/>
<evidence type="ECO:0000313" key="3">
    <source>
        <dbReference type="Proteomes" id="UP000799537"/>
    </source>
</evidence>
<keyword evidence="1" id="KW-0732">Signal</keyword>
<feature type="signal peptide" evidence="1">
    <location>
        <begin position="1"/>
        <end position="17"/>
    </location>
</feature>
<dbReference type="GeneID" id="54567385"/>
<protein>
    <submittedName>
        <fullName evidence="2">Uncharacterized protein</fullName>
    </submittedName>
</protein>
<feature type="chain" id="PRO_5025462431" evidence="1">
    <location>
        <begin position="18"/>
        <end position="153"/>
    </location>
</feature>
<dbReference type="Proteomes" id="UP000799537">
    <property type="component" value="Unassembled WGS sequence"/>
</dbReference>
<gene>
    <name evidence="2" type="ORF">M409DRAFT_59171</name>
</gene>
<dbReference type="AlphaFoldDB" id="A0A6A6C339"/>
<sequence length="153" mass="15227">MFSQIIGVLALAGASTAASLQRHDFPASNVTVLSLDKNYNSTGGEGHVAIGGVLSPFGSIGAGCGVNWDNGVAYGGGLQAGSDAFGLGGGFKITPTTLEVGTGFGINPSNSSADVTFTGHTNGTFQLRFSSSSPFACVPSNEEGSNVVVCTTS</sequence>
<accession>A0A6A6C339</accession>
<evidence type="ECO:0000313" key="2">
    <source>
        <dbReference type="EMBL" id="KAF2161471.1"/>
    </source>
</evidence>
<reference evidence="2" key="1">
    <citation type="journal article" date="2020" name="Stud. Mycol.">
        <title>101 Dothideomycetes genomes: a test case for predicting lifestyles and emergence of pathogens.</title>
        <authorList>
            <person name="Haridas S."/>
            <person name="Albert R."/>
            <person name="Binder M."/>
            <person name="Bloem J."/>
            <person name="Labutti K."/>
            <person name="Salamov A."/>
            <person name="Andreopoulos B."/>
            <person name="Baker S."/>
            <person name="Barry K."/>
            <person name="Bills G."/>
            <person name="Bluhm B."/>
            <person name="Cannon C."/>
            <person name="Castanera R."/>
            <person name="Culley D."/>
            <person name="Daum C."/>
            <person name="Ezra D."/>
            <person name="Gonzalez J."/>
            <person name="Henrissat B."/>
            <person name="Kuo A."/>
            <person name="Liang C."/>
            <person name="Lipzen A."/>
            <person name="Lutzoni F."/>
            <person name="Magnuson J."/>
            <person name="Mondo S."/>
            <person name="Nolan M."/>
            <person name="Ohm R."/>
            <person name="Pangilinan J."/>
            <person name="Park H.-J."/>
            <person name="Ramirez L."/>
            <person name="Alfaro M."/>
            <person name="Sun H."/>
            <person name="Tritt A."/>
            <person name="Yoshinaga Y."/>
            <person name="Zwiers L.-H."/>
            <person name="Turgeon B."/>
            <person name="Goodwin S."/>
            <person name="Spatafora J."/>
            <person name="Crous P."/>
            <person name="Grigoriev I."/>
        </authorList>
    </citation>
    <scope>NUCLEOTIDE SEQUENCE</scope>
    <source>
        <strain evidence="2">ATCC 36951</strain>
    </source>
</reference>
<evidence type="ECO:0000256" key="1">
    <source>
        <dbReference type="SAM" id="SignalP"/>
    </source>
</evidence>